<keyword evidence="23" id="KW-1185">Reference proteome</keyword>
<keyword evidence="10 17" id="KW-0520">NAD</keyword>
<comment type="catalytic activity">
    <reaction evidence="2 18 19">
        <text>(6R)-NADPHX = (6S)-NADPHX</text>
        <dbReference type="Rhea" id="RHEA:32227"/>
        <dbReference type="ChEBI" id="CHEBI:64076"/>
        <dbReference type="ChEBI" id="CHEBI:64077"/>
        <dbReference type="EC" id="5.1.99.6"/>
    </reaction>
</comment>
<dbReference type="InterPro" id="IPR004443">
    <property type="entry name" value="YjeF_N_dom"/>
</dbReference>
<dbReference type="GO" id="GO:0046872">
    <property type="term" value="F:metal ion binding"/>
    <property type="evidence" value="ECO:0007669"/>
    <property type="project" value="UniProtKB-UniRule"/>
</dbReference>
<dbReference type="CDD" id="cd01171">
    <property type="entry name" value="YXKO-related"/>
    <property type="match status" value="1"/>
</dbReference>
<dbReference type="FunFam" id="3.40.50.10260:FF:000003">
    <property type="entry name" value="Multifunctional fusion protein"/>
    <property type="match status" value="1"/>
</dbReference>
<evidence type="ECO:0000259" key="21">
    <source>
        <dbReference type="PROSITE" id="PS51385"/>
    </source>
</evidence>
<evidence type="ECO:0000259" key="20">
    <source>
        <dbReference type="PROSITE" id="PS51383"/>
    </source>
</evidence>
<protein>
    <recommendedName>
        <fullName evidence="19">Bifunctional NAD(P)H-hydrate repair enzyme</fullName>
    </recommendedName>
    <alternativeName>
        <fullName evidence="19">Nicotinamide nucleotide repair protein</fullName>
    </alternativeName>
    <domain>
        <recommendedName>
            <fullName evidence="19">ADP-dependent (S)-NAD(P)H-hydrate dehydratase</fullName>
            <ecNumber evidence="19">4.2.1.136</ecNumber>
        </recommendedName>
        <alternativeName>
            <fullName evidence="19">ADP-dependent NAD(P)HX dehydratase</fullName>
        </alternativeName>
    </domain>
    <domain>
        <recommendedName>
            <fullName evidence="19">NAD(P)H-hydrate epimerase</fullName>
            <ecNumber evidence="19">5.1.99.6</ecNumber>
        </recommendedName>
    </domain>
</protein>
<evidence type="ECO:0000256" key="17">
    <source>
        <dbReference type="HAMAP-Rule" id="MF_01965"/>
    </source>
</evidence>
<dbReference type="Proteomes" id="UP000198577">
    <property type="component" value="Unassembled WGS sequence"/>
</dbReference>
<dbReference type="GO" id="GO:0005524">
    <property type="term" value="F:ATP binding"/>
    <property type="evidence" value="ECO:0007669"/>
    <property type="project" value="UniProtKB-UniRule"/>
</dbReference>
<dbReference type="EC" id="5.1.99.6" evidence="19"/>
<evidence type="ECO:0000256" key="12">
    <source>
        <dbReference type="ARBA" id="ARBA00023239"/>
    </source>
</evidence>
<feature type="binding site" evidence="17">
    <location>
        <position position="388"/>
    </location>
    <ligand>
        <name>(6S)-NADPHX</name>
        <dbReference type="ChEBI" id="CHEBI:64076"/>
    </ligand>
</feature>
<comment type="subunit">
    <text evidence="17">Homotetramer.</text>
</comment>
<dbReference type="AlphaFoldDB" id="A0A1I5VSK9"/>
<feature type="binding site" evidence="18">
    <location>
        <begin position="59"/>
        <end position="63"/>
    </location>
    <ligand>
        <name>(6S)-NADPHX</name>
        <dbReference type="ChEBI" id="CHEBI:64076"/>
    </ligand>
</feature>
<keyword evidence="13" id="KW-0511">Multifunctional enzyme</keyword>
<evidence type="ECO:0000256" key="4">
    <source>
        <dbReference type="ARBA" id="ARBA00009524"/>
    </source>
</evidence>
<evidence type="ECO:0000256" key="14">
    <source>
        <dbReference type="ARBA" id="ARBA00025153"/>
    </source>
</evidence>
<feature type="binding site" evidence="18">
    <location>
        <position position="131"/>
    </location>
    <ligand>
        <name>K(+)</name>
        <dbReference type="ChEBI" id="CHEBI:29103"/>
    </ligand>
</feature>
<gene>
    <name evidence="17" type="primary">nnrD</name>
    <name evidence="18" type="synonym">nnrE</name>
    <name evidence="22" type="ORF">SAMN05444406_11251</name>
</gene>
<evidence type="ECO:0000256" key="9">
    <source>
        <dbReference type="ARBA" id="ARBA00022958"/>
    </source>
</evidence>
<organism evidence="22 23">
    <name type="scientific">Caldicoprobacter faecalis</name>
    <dbReference type="NCBI Taxonomy" id="937334"/>
    <lineage>
        <taxon>Bacteria</taxon>
        <taxon>Bacillati</taxon>
        <taxon>Bacillota</taxon>
        <taxon>Clostridia</taxon>
        <taxon>Caldicoprobacterales</taxon>
        <taxon>Caldicoprobacteraceae</taxon>
        <taxon>Caldicoprobacter</taxon>
    </lineage>
</organism>
<dbReference type="PANTHER" id="PTHR12592">
    <property type="entry name" value="ATP-DEPENDENT (S)-NAD(P)H-HYDRATE DEHYDRATASE FAMILY MEMBER"/>
    <property type="match status" value="1"/>
</dbReference>
<accession>A0A1I5VSK9</accession>
<name>A0A1I5VSK9_9FIRM</name>
<dbReference type="InterPro" id="IPR000631">
    <property type="entry name" value="CARKD"/>
</dbReference>
<evidence type="ECO:0000256" key="1">
    <source>
        <dbReference type="ARBA" id="ARBA00000013"/>
    </source>
</evidence>
<dbReference type="EMBL" id="FOXR01000012">
    <property type="protein sequence ID" value="SFQ10452.1"/>
    <property type="molecule type" value="Genomic_DNA"/>
</dbReference>
<dbReference type="PROSITE" id="PS01050">
    <property type="entry name" value="YJEF_C_2"/>
    <property type="match status" value="1"/>
</dbReference>
<comment type="similarity">
    <text evidence="18">Belongs to the NnrE/AIBP family.</text>
</comment>
<evidence type="ECO:0000256" key="13">
    <source>
        <dbReference type="ARBA" id="ARBA00023268"/>
    </source>
</evidence>
<dbReference type="EC" id="4.2.1.136" evidence="19"/>
<dbReference type="SUPFAM" id="SSF53613">
    <property type="entry name" value="Ribokinase-like"/>
    <property type="match status" value="1"/>
</dbReference>
<dbReference type="GO" id="GO:0052856">
    <property type="term" value="F:NAD(P)HX epimerase activity"/>
    <property type="evidence" value="ECO:0007669"/>
    <property type="project" value="UniProtKB-UniRule"/>
</dbReference>
<keyword evidence="9 18" id="KW-0630">Potassium</keyword>
<feature type="binding site" evidence="17">
    <location>
        <begin position="425"/>
        <end position="429"/>
    </location>
    <ligand>
        <name>AMP</name>
        <dbReference type="ChEBI" id="CHEBI:456215"/>
    </ligand>
</feature>
<keyword evidence="12 17" id="KW-0456">Lyase</keyword>
<comment type="cofactor">
    <cofactor evidence="17">
        <name>Mg(2+)</name>
        <dbReference type="ChEBI" id="CHEBI:18420"/>
    </cofactor>
</comment>
<evidence type="ECO:0000256" key="10">
    <source>
        <dbReference type="ARBA" id="ARBA00023027"/>
    </source>
</evidence>
<feature type="binding site" evidence="18">
    <location>
        <position position="164"/>
    </location>
    <ligand>
        <name>(6S)-NADPHX</name>
        <dbReference type="ChEBI" id="CHEBI:64076"/>
    </ligand>
</feature>
<sequence>MVVVTPSEMRKIDQRAIEQFGIPGIVLMENAALKVVEVIEKVYSLKERDRVVVLAGMGNNGGDGLAVARHIFLKGVNVKVFLLAREEAVSGDARVNLDIVKKLGVPLSFVRDESDVAKLEGSLKSVTLVLDAIFGTGLSRPVEGIFAEVIQLVNRMLVPVVSVDIPSGVNGADGRVMGTAIKAMNTVTFGYPKRGHLLYPGRKYTGKLHVVPIGLPPDSAQAVGAQGFTLSEDEAAAMLRERPAEGHKGTFGRVAVVAGSTGMTGAACLAAMAALRSGAGLVTLGIPTSLNDILENKLTEVMTRPLEDHGTGCLQEEALDDVLDLVRDADVLAIGPGLGKSGAVFEVLRNILGRIDISIVLDADGLNHISRDISLLSKHAGPVVITPHPGEMARLTGLNVAQIVESPVEVAQRFSQETGVVVLLKGATTVVCHPDGRVYFNTTGNSGMATAGSGDVLTGIIAGFIAQGYEPFDAAVLGAFVHGYAGDLAADAHGQAGMVAGDILEAVPLALKKMYNLLAEHCKSWSHRI</sequence>
<evidence type="ECO:0000256" key="6">
    <source>
        <dbReference type="ARBA" id="ARBA00022741"/>
    </source>
</evidence>
<dbReference type="HAMAP" id="MF_01966">
    <property type="entry name" value="NADHX_epimerase"/>
    <property type="match status" value="1"/>
</dbReference>
<dbReference type="InterPro" id="IPR036652">
    <property type="entry name" value="YjeF_N_dom_sf"/>
</dbReference>
<dbReference type="HAMAP" id="MF_01965">
    <property type="entry name" value="NADHX_dehydratase"/>
    <property type="match status" value="1"/>
</dbReference>
<dbReference type="GO" id="GO:0046496">
    <property type="term" value="P:nicotinamide nucleotide metabolic process"/>
    <property type="evidence" value="ECO:0007669"/>
    <property type="project" value="UniProtKB-UniRule"/>
</dbReference>
<evidence type="ECO:0000313" key="22">
    <source>
        <dbReference type="EMBL" id="SFQ10452.1"/>
    </source>
</evidence>
<feature type="binding site" evidence="17">
    <location>
        <position position="455"/>
    </location>
    <ligand>
        <name>(6S)-NADPHX</name>
        <dbReference type="ChEBI" id="CHEBI:64076"/>
    </ligand>
</feature>
<proteinExistence type="inferred from homology"/>
<evidence type="ECO:0000256" key="11">
    <source>
        <dbReference type="ARBA" id="ARBA00023235"/>
    </source>
</evidence>
<dbReference type="PROSITE" id="PS51385">
    <property type="entry name" value="YJEF_N"/>
    <property type="match status" value="1"/>
</dbReference>
<dbReference type="PANTHER" id="PTHR12592:SF0">
    <property type="entry name" value="ATP-DEPENDENT (S)-NAD(P)H-HYDRATE DEHYDRATASE"/>
    <property type="match status" value="1"/>
</dbReference>
<dbReference type="InterPro" id="IPR030677">
    <property type="entry name" value="Nnr"/>
</dbReference>
<dbReference type="SUPFAM" id="SSF64153">
    <property type="entry name" value="YjeF N-terminal domain-like"/>
    <property type="match status" value="1"/>
</dbReference>
<dbReference type="Gene3D" id="3.40.1190.20">
    <property type="match status" value="1"/>
</dbReference>
<comment type="similarity">
    <text evidence="4 19">In the C-terminal section; belongs to the NnrD/CARKD family.</text>
</comment>
<comment type="function">
    <text evidence="18">Catalyzes the epimerization of the S- and R-forms of NAD(P)HX, a damaged form of NAD(P)H that is a result of enzymatic or heat-dependent hydration. This is a prerequisite for the S-specific NAD(P)H-hydrate dehydratase to allow the repair of both epimers of NAD(P)HX.</text>
</comment>
<keyword evidence="6 17" id="KW-0547">Nucleotide-binding</keyword>
<dbReference type="GO" id="GO:0052855">
    <property type="term" value="F:ADP-dependent NAD(P)H-hydrate dehydratase activity"/>
    <property type="evidence" value="ECO:0007669"/>
    <property type="project" value="UniProtKB-UniRule"/>
</dbReference>
<comment type="function">
    <text evidence="14 19">Bifunctional enzyme that catalyzes the epimerization of the S- and R-forms of NAD(P)HX and the dehydration of the S-form of NAD(P)HX at the expense of ADP, which is converted to AMP. This allows the repair of both epimers of NAD(P)HX, a damaged form of NAD(P)H that is a result of enzymatic or heat-dependent hydration.</text>
</comment>
<evidence type="ECO:0000256" key="3">
    <source>
        <dbReference type="ARBA" id="ARBA00006001"/>
    </source>
</evidence>
<evidence type="ECO:0000256" key="19">
    <source>
        <dbReference type="PIRNR" id="PIRNR017184"/>
    </source>
</evidence>
<evidence type="ECO:0000256" key="7">
    <source>
        <dbReference type="ARBA" id="ARBA00022840"/>
    </source>
</evidence>
<reference evidence="22 23" key="1">
    <citation type="submission" date="2016-10" db="EMBL/GenBank/DDBJ databases">
        <authorList>
            <person name="de Groot N.N."/>
        </authorList>
    </citation>
    <scope>NUCLEOTIDE SEQUENCE [LARGE SCALE GENOMIC DNA]</scope>
    <source>
        <strain evidence="22 23">DSM 20678</strain>
    </source>
</reference>
<dbReference type="GO" id="GO:0110051">
    <property type="term" value="P:metabolite repair"/>
    <property type="evidence" value="ECO:0007669"/>
    <property type="project" value="TreeGrafter"/>
</dbReference>
<feature type="binding site" evidence="18">
    <location>
        <position position="60"/>
    </location>
    <ligand>
        <name>K(+)</name>
        <dbReference type="ChEBI" id="CHEBI:29103"/>
    </ligand>
</feature>
<dbReference type="PIRSF" id="PIRSF017184">
    <property type="entry name" value="Nnr"/>
    <property type="match status" value="1"/>
</dbReference>
<keyword evidence="5 18" id="KW-0479">Metal-binding</keyword>
<dbReference type="InterPro" id="IPR029056">
    <property type="entry name" value="Ribokinase-like"/>
</dbReference>
<evidence type="ECO:0000256" key="15">
    <source>
        <dbReference type="ARBA" id="ARBA00048238"/>
    </source>
</evidence>
<feature type="binding site" evidence="17">
    <location>
        <position position="337"/>
    </location>
    <ligand>
        <name>(6S)-NADPHX</name>
        <dbReference type="ChEBI" id="CHEBI:64076"/>
    </ligand>
</feature>
<evidence type="ECO:0000313" key="23">
    <source>
        <dbReference type="Proteomes" id="UP000198577"/>
    </source>
</evidence>
<dbReference type="STRING" id="937334.SAMN05444406_11251"/>
<keyword evidence="8 17" id="KW-0521">NADP</keyword>
<feature type="binding site" evidence="17">
    <location>
        <position position="266"/>
    </location>
    <ligand>
        <name>(6S)-NADPHX</name>
        <dbReference type="ChEBI" id="CHEBI:64076"/>
    </ligand>
</feature>
<comment type="function">
    <text evidence="17">Catalyzes the dehydration of the S-form of NAD(P)HX at the expense of ADP, which is converted to AMP. Together with NAD(P)HX epimerase, which catalyzes the epimerization of the S- and R-forms, the enzyme allows the repair of both epimers of NAD(P)HX, a damaged form of NAD(P)H that is a result of enzymatic or heat-dependent hydration.</text>
</comment>
<comment type="cofactor">
    <cofactor evidence="18 19">
        <name>K(+)</name>
        <dbReference type="ChEBI" id="CHEBI:29103"/>
    </cofactor>
    <text evidence="18 19">Binds 1 potassium ion per subunit.</text>
</comment>
<comment type="caution">
    <text evidence="18">Lacks conserved residue(s) required for the propagation of feature annotation.</text>
</comment>
<evidence type="ECO:0000256" key="16">
    <source>
        <dbReference type="ARBA" id="ARBA00049209"/>
    </source>
</evidence>
<keyword evidence="11 18" id="KW-0413">Isomerase</keyword>
<dbReference type="Pfam" id="PF03853">
    <property type="entry name" value="YjeF_N"/>
    <property type="match status" value="1"/>
</dbReference>
<comment type="similarity">
    <text evidence="17">Belongs to the NnrD/CARKD family.</text>
</comment>
<dbReference type="NCBIfam" id="TIGR00197">
    <property type="entry name" value="yjeF_nterm"/>
    <property type="match status" value="1"/>
</dbReference>
<keyword evidence="7 17" id="KW-0067">ATP-binding</keyword>
<evidence type="ECO:0000256" key="18">
    <source>
        <dbReference type="HAMAP-Rule" id="MF_01966"/>
    </source>
</evidence>
<feature type="binding site" evidence="18">
    <location>
        <begin position="135"/>
        <end position="141"/>
    </location>
    <ligand>
        <name>(6S)-NADPHX</name>
        <dbReference type="ChEBI" id="CHEBI:64076"/>
    </ligand>
</feature>
<feature type="binding site" evidence="18">
    <location>
        <position position="167"/>
    </location>
    <ligand>
        <name>K(+)</name>
        <dbReference type="ChEBI" id="CHEBI:29103"/>
    </ligand>
</feature>
<feature type="binding site" evidence="17">
    <location>
        <position position="454"/>
    </location>
    <ligand>
        <name>AMP</name>
        <dbReference type="ChEBI" id="CHEBI:456215"/>
    </ligand>
</feature>
<dbReference type="Pfam" id="PF01256">
    <property type="entry name" value="Carb_kinase"/>
    <property type="match status" value="1"/>
</dbReference>
<evidence type="ECO:0000256" key="2">
    <source>
        <dbReference type="ARBA" id="ARBA00000909"/>
    </source>
</evidence>
<dbReference type="NCBIfam" id="TIGR00196">
    <property type="entry name" value="yjeF_cterm"/>
    <property type="match status" value="1"/>
</dbReference>
<feature type="domain" description="YjeF N-terminal" evidence="21">
    <location>
        <begin position="9"/>
        <end position="221"/>
    </location>
</feature>
<evidence type="ECO:0000256" key="5">
    <source>
        <dbReference type="ARBA" id="ARBA00022723"/>
    </source>
</evidence>
<dbReference type="InterPro" id="IPR017953">
    <property type="entry name" value="Carbohydrate_kinase_pred_CS"/>
</dbReference>
<comment type="similarity">
    <text evidence="3 19">In the N-terminal section; belongs to the NnrE/AIBP family.</text>
</comment>
<evidence type="ECO:0000256" key="8">
    <source>
        <dbReference type="ARBA" id="ARBA00022857"/>
    </source>
</evidence>
<dbReference type="PROSITE" id="PS51383">
    <property type="entry name" value="YJEF_C_3"/>
    <property type="match status" value="1"/>
</dbReference>
<dbReference type="Gene3D" id="3.40.50.10260">
    <property type="entry name" value="YjeF N-terminal domain"/>
    <property type="match status" value="1"/>
</dbReference>
<comment type="catalytic activity">
    <reaction evidence="15 17 19">
        <text>(6S)-NADHX + ADP = AMP + phosphate + NADH + H(+)</text>
        <dbReference type="Rhea" id="RHEA:32223"/>
        <dbReference type="ChEBI" id="CHEBI:15378"/>
        <dbReference type="ChEBI" id="CHEBI:43474"/>
        <dbReference type="ChEBI" id="CHEBI:57945"/>
        <dbReference type="ChEBI" id="CHEBI:64074"/>
        <dbReference type="ChEBI" id="CHEBI:456215"/>
        <dbReference type="ChEBI" id="CHEBI:456216"/>
        <dbReference type="EC" id="4.2.1.136"/>
    </reaction>
</comment>
<comment type="catalytic activity">
    <reaction evidence="16 17 19">
        <text>(6S)-NADPHX + ADP = AMP + phosphate + NADPH + H(+)</text>
        <dbReference type="Rhea" id="RHEA:32235"/>
        <dbReference type="ChEBI" id="CHEBI:15378"/>
        <dbReference type="ChEBI" id="CHEBI:43474"/>
        <dbReference type="ChEBI" id="CHEBI:57783"/>
        <dbReference type="ChEBI" id="CHEBI:64076"/>
        <dbReference type="ChEBI" id="CHEBI:456215"/>
        <dbReference type="ChEBI" id="CHEBI:456216"/>
        <dbReference type="EC" id="4.2.1.136"/>
    </reaction>
</comment>
<dbReference type="RefSeq" id="WP_177206111.1">
    <property type="nucleotide sequence ID" value="NZ_FOXR01000012.1"/>
</dbReference>
<comment type="catalytic activity">
    <reaction evidence="1 18 19">
        <text>(6R)-NADHX = (6S)-NADHX</text>
        <dbReference type="Rhea" id="RHEA:32215"/>
        <dbReference type="ChEBI" id="CHEBI:64074"/>
        <dbReference type="ChEBI" id="CHEBI:64075"/>
        <dbReference type="EC" id="5.1.99.6"/>
    </reaction>
</comment>
<feature type="domain" description="YjeF C-terminal" evidence="20">
    <location>
        <begin position="231"/>
        <end position="514"/>
    </location>
</feature>